<dbReference type="Gene3D" id="3.90.550.10">
    <property type="entry name" value="Spore Coat Polysaccharide Biosynthesis Protein SpsA, Chain A"/>
    <property type="match status" value="1"/>
</dbReference>
<evidence type="ECO:0000256" key="7">
    <source>
        <dbReference type="ARBA" id="ARBA00022676"/>
    </source>
</evidence>
<comment type="pathway">
    <text evidence="2">Glycan metabolism; osmoregulated periplasmic glucan (OPG) biosynthesis.</text>
</comment>
<dbReference type="RefSeq" id="WP_187786230.1">
    <property type="nucleotide sequence ID" value="NZ_JACTVA010000045.1"/>
</dbReference>
<dbReference type="EMBL" id="JACTVA010000045">
    <property type="protein sequence ID" value="MBC9209088.1"/>
    <property type="molecule type" value="Genomic_DNA"/>
</dbReference>
<evidence type="ECO:0000256" key="2">
    <source>
        <dbReference type="ARBA" id="ARBA00005001"/>
    </source>
</evidence>
<evidence type="ECO:0000256" key="9">
    <source>
        <dbReference type="ARBA" id="ARBA00022692"/>
    </source>
</evidence>
<feature type="region of interest" description="Disordered" evidence="12">
    <location>
        <begin position="82"/>
        <end position="110"/>
    </location>
</feature>
<reference evidence="15 16" key="1">
    <citation type="journal article" date="2013" name="Int. J. Syst. Evol. Microbiol.">
        <title>Roseomonas aerophila sp. nov., isolated from air.</title>
        <authorList>
            <person name="Kim S.J."/>
            <person name="Weon H.Y."/>
            <person name="Ahn J.H."/>
            <person name="Hong S.B."/>
            <person name="Seok S.J."/>
            <person name="Whang K.S."/>
            <person name="Kwon S.W."/>
        </authorList>
    </citation>
    <scope>NUCLEOTIDE SEQUENCE [LARGE SCALE GENOMIC DNA]</scope>
    <source>
        <strain evidence="15 16">NBRC 108923</strain>
    </source>
</reference>
<feature type="transmembrane region" description="Helical" evidence="13">
    <location>
        <begin position="412"/>
        <end position="431"/>
    </location>
</feature>
<keyword evidence="10 13" id="KW-1133">Transmembrane helix</keyword>
<dbReference type="Proteomes" id="UP000626026">
    <property type="component" value="Unassembled WGS sequence"/>
</dbReference>
<gene>
    <name evidence="15" type="primary">mdoH</name>
    <name evidence="15" type="ORF">IBL26_19755</name>
</gene>
<proteinExistence type="inferred from homology"/>
<evidence type="ECO:0000256" key="13">
    <source>
        <dbReference type="SAM" id="Phobius"/>
    </source>
</evidence>
<feature type="transmembrane region" description="Helical" evidence="13">
    <location>
        <begin position="511"/>
        <end position="529"/>
    </location>
</feature>
<evidence type="ECO:0000256" key="1">
    <source>
        <dbReference type="ARBA" id="ARBA00004429"/>
    </source>
</evidence>
<keyword evidence="7" id="KW-0328">Glycosyltransferase</keyword>
<evidence type="ECO:0000256" key="4">
    <source>
        <dbReference type="ARBA" id="ARBA00020585"/>
    </source>
</evidence>
<keyword evidence="8" id="KW-0808">Transferase</keyword>
<evidence type="ECO:0000313" key="16">
    <source>
        <dbReference type="Proteomes" id="UP000626026"/>
    </source>
</evidence>
<dbReference type="SUPFAM" id="SSF53448">
    <property type="entry name" value="Nucleotide-diphospho-sugar transferases"/>
    <property type="match status" value="1"/>
</dbReference>
<sequence length="580" mass="62084">MRVATPPAVARRRLAFTLLCLGIGLLLLALLWRALAPGGWTGWEIAILLAYAGTIPWSAISAANALVGFVLRLSRPLPPLEPAPSLHRAHATPLPDRTAQDASPSGHHTGTSRAAIALCIRNETMADVLAPLPALLDGLEAAGQGHRFVLWFLSDTQDPVKAAREETAIAGFLAQRAGRPIPVRYRRRMHNTGFKAGNVMEFMDQHAAGLDFMLSLDADSAMSAAAVLRLVAAMDADPKLAILQQLIAGRPAEAAFARLFQFGMRAGMRSWATGQDWWQADEGPYWGHNAIIRIPAFRAHARLDDLPNGDQLLSHDQIEAVRLHAAGWKVRCLPDDTGSLEASPPAMPEFLLRDRRWGAGNMQYWPLLALPWLRPMGRWQLAQAILLFVTAPLWLVLLAAAVGNAVSGGGATTPPGALAAVLVATWLAYYAPKLTGYLEALLRTPLARSFGGRCMLLRGIVAEIAFTTMFEPVSLTSKGLHLLALPFGGGAGWAPQNRQARGVAWADAARLLWPQTLLGAAGLAALLLAGGTAPLWGAPILLPLLLAIPFCVATASPTLSSWLRRGRFCATPEELAGTAG</sequence>
<evidence type="ECO:0000313" key="15">
    <source>
        <dbReference type="EMBL" id="MBC9209088.1"/>
    </source>
</evidence>
<feature type="transmembrane region" description="Helical" evidence="13">
    <location>
        <begin position="384"/>
        <end position="406"/>
    </location>
</feature>
<comment type="similarity">
    <text evidence="3">Belongs to the glycosyltransferase 2 family. OpgH subfamily.</text>
</comment>
<protein>
    <recommendedName>
        <fullName evidence="4">Glucans biosynthesis glucosyltransferase H</fullName>
    </recommendedName>
</protein>
<dbReference type="InterPro" id="IPR050321">
    <property type="entry name" value="Glycosyltr_2/OpgH_subfam"/>
</dbReference>
<dbReference type="PANTHER" id="PTHR43867">
    <property type="entry name" value="CELLULOSE SYNTHASE CATALYTIC SUBUNIT A [UDP-FORMING]"/>
    <property type="match status" value="1"/>
</dbReference>
<evidence type="ECO:0000256" key="3">
    <source>
        <dbReference type="ARBA" id="ARBA00009337"/>
    </source>
</evidence>
<evidence type="ECO:0000256" key="5">
    <source>
        <dbReference type="ARBA" id="ARBA00022475"/>
    </source>
</evidence>
<name>A0ABR7RRQ7_9PROT</name>
<keyword evidence="5" id="KW-1003">Cell membrane</keyword>
<comment type="caution">
    <text evidence="15">The sequence shown here is derived from an EMBL/GenBank/DDBJ whole genome shotgun (WGS) entry which is preliminary data.</text>
</comment>
<dbReference type="InterPro" id="IPR029044">
    <property type="entry name" value="Nucleotide-diphossugar_trans"/>
</dbReference>
<feature type="domain" description="Glycosyltransferase 2-like" evidence="14">
    <location>
        <begin position="215"/>
        <end position="424"/>
    </location>
</feature>
<feature type="transmembrane region" description="Helical" evidence="13">
    <location>
        <begin position="535"/>
        <end position="555"/>
    </location>
</feature>
<evidence type="ECO:0000256" key="6">
    <source>
        <dbReference type="ARBA" id="ARBA00022519"/>
    </source>
</evidence>
<organism evidence="15 16">
    <name type="scientific">Teichococcus aerophilus</name>
    <dbReference type="NCBI Taxonomy" id="1224513"/>
    <lineage>
        <taxon>Bacteria</taxon>
        <taxon>Pseudomonadati</taxon>
        <taxon>Pseudomonadota</taxon>
        <taxon>Alphaproteobacteria</taxon>
        <taxon>Acetobacterales</taxon>
        <taxon>Roseomonadaceae</taxon>
        <taxon>Roseomonas</taxon>
    </lineage>
</organism>
<keyword evidence="9 13" id="KW-0812">Transmembrane</keyword>
<dbReference type="PANTHER" id="PTHR43867:SF5">
    <property type="entry name" value="GLUCANS BIOSYNTHESIS GLUCOSYLTRANSFERASE H"/>
    <property type="match status" value="1"/>
</dbReference>
<dbReference type="Pfam" id="PF13632">
    <property type="entry name" value="Glyco_trans_2_3"/>
    <property type="match status" value="1"/>
</dbReference>
<dbReference type="InterPro" id="IPR001173">
    <property type="entry name" value="Glyco_trans_2-like"/>
</dbReference>
<accession>A0ABR7RRQ7</accession>
<evidence type="ECO:0000259" key="14">
    <source>
        <dbReference type="Pfam" id="PF13632"/>
    </source>
</evidence>
<evidence type="ECO:0000256" key="8">
    <source>
        <dbReference type="ARBA" id="ARBA00022679"/>
    </source>
</evidence>
<keyword evidence="16" id="KW-1185">Reference proteome</keyword>
<keyword evidence="6" id="KW-0997">Cell inner membrane</keyword>
<comment type="subcellular location">
    <subcellularLocation>
        <location evidence="1">Cell inner membrane</location>
        <topology evidence="1">Multi-pass membrane protein</topology>
    </subcellularLocation>
</comment>
<keyword evidence="11 13" id="KW-0472">Membrane</keyword>
<dbReference type="NCBIfam" id="NF003962">
    <property type="entry name" value="PRK05454.2-5"/>
    <property type="match status" value="1"/>
</dbReference>
<feature type="compositionally biased region" description="Polar residues" evidence="12">
    <location>
        <begin position="100"/>
        <end position="110"/>
    </location>
</feature>
<evidence type="ECO:0000256" key="10">
    <source>
        <dbReference type="ARBA" id="ARBA00022989"/>
    </source>
</evidence>
<feature type="transmembrane region" description="Helical" evidence="13">
    <location>
        <begin position="48"/>
        <end position="71"/>
    </location>
</feature>
<evidence type="ECO:0000256" key="12">
    <source>
        <dbReference type="SAM" id="MobiDB-lite"/>
    </source>
</evidence>
<evidence type="ECO:0000256" key="11">
    <source>
        <dbReference type="ARBA" id="ARBA00023136"/>
    </source>
</evidence>